<dbReference type="Gene3D" id="3.30.43.10">
    <property type="entry name" value="Uridine Diphospho-n-acetylenolpyruvylglucosamine Reductase, domain 2"/>
    <property type="match status" value="1"/>
</dbReference>
<evidence type="ECO:0000256" key="4">
    <source>
        <dbReference type="ARBA" id="ARBA00023002"/>
    </source>
</evidence>
<gene>
    <name evidence="6" type="ORF">H8J70_05135</name>
</gene>
<sequence length="475" mass="52251">MMAHFNPVTPELVADLKRVLSDKQVKTDEEYLTAYQTDEEGNSYYFHKPEVVVFPETTEQVADVVKLANQYLVPLTPRAAGSGVACGAIPVYHGIVVELERMNKVLTFDADNMYAVCQTGVRTSDLQEMARQHHLLYAGDPSSAESCQIGGNVANNAGGNKAVKYGTTRNQLYSLKVVTPTGEIVTAGARLQKSSTGLCLEQLFAGSEGTLGIITEVTVKLRPLPPYRFNVVCVFKSDEEAFALPNKILKAGIDPTSIEFMDNEALVMTTKFLSMPMPHVDEGADYVIVTVETFSQDDADRKMEQLCDLAEANGAVDVLDADERIWKLRKQFAEAARDVDKMFQTEDFVVPLDQIAAMTAQIPELREKYDLYCVTVAHIGDGNIHVLPLNAKGLSPEAWFEKIKAFHADLFPRVYALGGKMSGEHGIGYKKLEEFAKCTPAAELHVIKAIKKALDPNNIMNPGKLVDMTGDFVAD</sequence>
<dbReference type="RefSeq" id="WP_186502786.1">
    <property type="nucleotide sequence ID" value="NZ_JACOGK010000011.1"/>
</dbReference>
<dbReference type="EMBL" id="JACOGK010000011">
    <property type="protein sequence ID" value="MBC3536631.1"/>
    <property type="molecule type" value="Genomic_DNA"/>
</dbReference>
<keyword evidence="3" id="KW-0274">FAD</keyword>
<dbReference type="Gene3D" id="1.10.45.10">
    <property type="entry name" value="Vanillyl-alcohol Oxidase, Chain A, domain 4"/>
    <property type="match status" value="1"/>
</dbReference>
<dbReference type="PROSITE" id="PS51387">
    <property type="entry name" value="FAD_PCMH"/>
    <property type="match status" value="1"/>
</dbReference>
<keyword evidence="7" id="KW-1185">Reference proteome</keyword>
<dbReference type="InterPro" id="IPR016171">
    <property type="entry name" value="Vanillyl_alc_oxidase_C-sub2"/>
</dbReference>
<name>A0ABR6VK98_9FIRM</name>
<comment type="caution">
    <text evidence="6">The sequence shown here is derived from an EMBL/GenBank/DDBJ whole genome shotgun (WGS) entry which is preliminary data.</text>
</comment>
<dbReference type="PANTHER" id="PTHR42934:SF2">
    <property type="entry name" value="GLYCOLATE OXIDASE SUBUNIT GLCD"/>
    <property type="match status" value="1"/>
</dbReference>
<dbReference type="InterPro" id="IPR006094">
    <property type="entry name" value="Oxid_FAD_bind_N"/>
</dbReference>
<organism evidence="6 7">
    <name type="scientific">Megasphaera hominis</name>
    <dbReference type="NCBI Taxonomy" id="159836"/>
    <lineage>
        <taxon>Bacteria</taxon>
        <taxon>Bacillati</taxon>
        <taxon>Bacillota</taxon>
        <taxon>Negativicutes</taxon>
        <taxon>Veillonellales</taxon>
        <taxon>Veillonellaceae</taxon>
        <taxon>Megasphaera</taxon>
    </lineage>
</organism>
<dbReference type="SUPFAM" id="SSF56176">
    <property type="entry name" value="FAD-binding/transporter-associated domain-like"/>
    <property type="match status" value="1"/>
</dbReference>
<feature type="domain" description="FAD-binding PCMH-type" evidence="5">
    <location>
        <begin position="45"/>
        <end position="224"/>
    </location>
</feature>
<dbReference type="InterPro" id="IPR036318">
    <property type="entry name" value="FAD-bd_PCMH-like_sf"/>
</dbReference>
<dbReference type="Gene3D" id="3.30.70.2190">
    <property type="match status" value="1"/>
</dbReference>
<evidence type="ECO:0000313" key="6">
    <source>
        <dbReference type="EMBL" id="MBC3536631.1"/>
    </source>
</evidence>
<dbReference type="InterPro" id="IPR004113">
    <property type="entry name" value="FAD-bd_oxidored_4_C"/>
</dbReference>
<evidence type="ECO:0000256" key="2">
    <source>
        <dbReference type="ARBA" id="ARBA00022630"/>
    </source>
</evidence>
<dbReference type="Gene3D" id="3.30.465.10">
    <property type="match status" value="1"/>
</dbReference>
<proteinExistence type="predicted"/>
<protein>
    <submittedName>
        <fullName evidence="6">FAD-binding oxidoreductase</fullName>
    </submittedName>
</protein>
<dbReference type="InterPro" id="IPR016164">
    <property type="entry name" value="FAD-linked_Oxase-like_C"/>
</dbReference>
<reference evidence="6 7" key="1">
    <citation type="submission" date="2020-08" db="EMBL/GenBank/DDBJ databases">
        <authorList>
            <person name="Liu C."/>
            <person name="Sun Q."/>
        </authorList>
    </citation>
    <scope>NUCLEOTIDE SEQUENCE [LARGE SCALE GENOMIC DNA]</scope>
    <source>
        <strain evidence="6 7">NSJ-59</strain>
    </source>
</reference>
<dbReference type="SUPFAM" id="SSF55103">
    <property type="entry name" value="FAD-linked oxidases, C-terminal domain"/>
    <property type="match status" value="1"/>
</dbReference>
<evidence type="ECO:0000256" key="1">
    <source>
        <dbReference type="ARBA" id="ARBA00001974"/>
    </source>
</evidence>
<dbReference type="InterPro" id="IPR016166">
    <property type="entry name" value="FAD-bd_PCMH"/>
</dbReference>
<dbReference type="Gene3D" id="3.30.70.2740">
    <property type="match status" value="1"/>
</dbReference>
<keyword evidence="2" id="KW-0285">Flavoprotein</keyword>
<keyword evidence="4" id="KW-0560">Oxidoreductase</keyword>
<evidence type="ECO:0000313" key="7">
    <source>
        <dbReference type="Proteomes" id="UP000606870"/>
    </source>
</evidence>
<evidence type="ECO:0000259" key="5">
    <source>
        <dbReference type="PROSITE" id="PS51387"/>
    </source>
</evidence>
<dbReference type="PANTHER" id="PTHR42934">
    <property type="entry name" value="GLYCOLATE OXIDASE SUBUNIT GLCD"/>
    <property type="match status" value="1"/>
</dbReference>
<evidence type="ECO:0000256" key="3">
    <source>
        <dbReference type="ARBA" id="ARBA00022827"/>
    </source>
</evidence>
<dbReference type="InterPro" id="IPR051914">
    <property type="entry name" value="FAD-linked_OxidoTrans_Type4"/>
</dbReference>
<accession>A0ABR6VK98</accession>
<comment type="cofactor">
    <cofactor evidence="1">
        <name>FAD</name>
        <dbReference type="ChEBI" id="CHEBI:57692"/>
    </cofactor>
</comment>
<dbReference type="InterPro" id="IPR016169">
    <property type="entry name" value="FAD-bd_PCMH_sub2"/>
</dbReference>
<dbReference type="InterPro" id="IPR016167">
    <property type="entry name" value="FAD-bd_PCMH_sub1"/>
</dbReference>
<dbReference type="Proteomes" id="UP000606870">
    <property type="component" value="Unassembled WGS sequence"/>
</dbReference>
<dbReference type="Pfam" id="PF02913">
    <property type="entry name" value="FAD-oxidase_C"/>
    <property type="match status" value="1"/>
</dbReference>
<dbReference type="Pfam" id="PF01565">
    <property type="entry name" value="FAD_binding_4"/>
    <property type="match status" value="1"/>
</dbReference>